<organism evidence="3 4">
    <name type="scientific">Vibrio aestuarianus</name>
    <dbReference type="NCBI Taxonomy" id="28171"/>
    <lineage>
        <taxon>Bacteria</taxon>
        <taxon>Pseudomonadati</taxon>
        <taxon>Pseudomonadota</taxon>
        <taxon>Gammaproteobacteria</taxon>
        <taxon>Vibrionales</taxon>
        <taxon>Vibrionaceae</taxon>
        <taxon>Vibrio</taxon>
    </lineage>
</organism>
<keyword evidence="1" id="KW-0812">Transmembrane</keyword>
<evidence type="ECO:0000259" key="2">
    <source>
        <dbReference type="Pfam" id="PF00892"/>
    </source>
</evidence>
<feature type="transmembrane region" description="Helical" evidence="1">
    <location>
        <begin position="153"/>
        <end position="170"/>
    </location>
</feature>
<reference evidence="3" key="1">
    <citation type="submission" date="2022-02" db="EMBL/GenBank/DDBJ databases">
        <title>Emergence and expansion in Europe of a Vibrio aestuarianus clonal complex pathogenic for oysters.</title>
        <authorList>
            <person name="Mesnil A."/>
            <person name="Travers M.-A."/>
        </authorList>
    </citation>
    <scope>NUCLEOTIDE SEQUENCE</scope>
    <source>
        <strain evidence="3">U29</strain>
    </source>
</reference>
<evidence type="ECO:0000313" key="4">
    <source>
        <dbReference type="Proteomes" id="UP001239257"/>
    </source>
</evidence>
<keyword evidence="1" id="KW-0472">Membrane</keyword>
<protein>
    <submittedName>
        <fullName evidence="3">DMT family transporter</fullName>
    </submittedName>
</protein>
<dbReference type="AlphaFoldDB" id="A0AAX3U5Q6"/>
<dbReference type="InterPro" id="IPR000620">
    <property type="entry name" value="EamA_dom"/>
</dbReference>
<evidence type="ECO:0000313" key="3">
    <source>
        <dbReference type="EMBL" id="WGK82862.1"/>
    </source>
</evidence>
<dbReference type="PANTHER" id="PTHR22911">
    <property type="entry name" value="ACYL-MALONYL CONDENSING ENZYME-RELATED"/>
    <property type="match status" value="1"/>
</dbReference>
<feature type="transmembrane region" description="Helical" evidence="1">
    <location>
        <begin position="36"/>
        <end position="55"/>
    </location>
</feature>
<feature type="domain" description="EamA" evidence="2">
    <location>
        <begin position="152"/>
        <end position="278"/>
    </location>
</feature>
<evidence type="ECO:0000256" key="1">
    <source>
        <dbReference type="SAM" id="Phobius"/>
    </source>
</evidence>
<dbReference type="Gene3D" id="1.10.3730.20">
    <property type="match status" value="1"/>
</dbReference>
<feature type="transmembrane region" description="Helical" evidence="1">
    <location>
        <begin position="240"/>
        <end position="258"/>
    </location>
</feature>
<dbReference type="GeneID" id="79917287"/>
<name>A0AAX3U5Q6_9VIBR</name>
<dbReference type="InterPro" id="IPR037185">
    <property type="entry name" value="EmrE-like"/>
</dbReference>
<feature type="domain" description="EamA" evidence="2">
    <location>
        <begin position="6"/>
        <end position="141"/>
    </location>
</feature>
<feature type="transmembrane region" description="Helical" evidence="1">
    <location>
        <begin position="96"/>
        <end position="117"/>
    </location>
</feature>
<dbReference type="SUPFAM" id="SSF103481">
    <property type="entry name" value="Multidrug resistance efflux transporter EmrE"/>
    <property type="match status" value="2"/>
</dbReference>
<dbReference type="EMBL" id="CP118709">
    <property type="protein sequence ID" value="WGK82862.1"/>
    <property type="molecule type" value="Genomic_DNA"/>
</dbReference>
<feature type="transmembrane region" description="Helical" evidence="1">
    <location>
        <begin position="209"/>
        <end position="228"/>
    </location>
</feature>
<feature type="transmembrane region" description="Helical" evidence="1">
    <location>
        <begin position="7"/>
        <end position="24"/>
    </location>
</feature>
<gene>
    <name evidence="3" type="ORF">PYE51_06355</name>
</gene>
<dbReference type="Pfam" id="PF00892">
    <property type="entry name" value="EamA"/>
    <property type="match status" value="2"/>
</dbReference>
<dbReference type="Proteomes" id="UP001239257">
    <property type="component" value="Chromosome 1"/>
</dbReference>
<proteinExistence type="predicted"/>
<keyword evidence="1" id="KW-1133">Transmembrane helix</keyword>
<accession>A0AAX3U5Q6</accession>
<feature type="transmembrane region" description="Helical" evidence="1">
    <location>
        <begin position="264"/>
        <end position="283"/>
    </location>
</feature>
<dbReference type="RefSeq" id="WP_274678194.1">
    <property type="nucleotide sequence ID" value="NZ_CP118709.1"/>
</dbReference>
<dbReference type="GO" id="GO:0016020">
    <property type="term" value="C:membrane"/>
    <property type="evidence" value="ECO:0007669"/>
    <property type="project" value="InterPro"/>
</dbReference>
<feature type="transmembrane region" description="Helical" evidence="1">
    <location>
        <begin position="124"/>
        <end position="141"/>
    </location>
</feature>
<feature type="transmembrane region" description="Helical" evidence="1">
    <location>
        <begin position="182"/>
        <end position="203"/>
    </location>
</feature>
<sequence length="300" mass="31806">MNDKQKGGLIALCGVTILSFDSLLVKLVDTSEWNLIFWRGTLLSLTLILMNYAKLKMSANSSSNKRINLSPLIVIGGFAFAASSSFFVLALNNTQVTSALVIFNTAPFFAALVAFVFLKEKLPFHTLIAIAVAIVGVGVIFDYAPAGTGGVTGDLYAIVAAISFAIYLVILRSNQGENSSRFLIVGGLTMSIVGLVNGANPMAIEGLPILYMGVLGCIVVPVSGVCIAKSTQYLPAAQTGLILLLEILLGPFFVYIVLKEQPSIENMLGGGLVLITLLAHTLWDSYSVAKHPCIISDIAS</sequence>
<feature type="transmembrane region" description="Helical" evidence="1">
    <location>
        <begin position="67"/>
        <end position="90"/>
    </location>
</feature>